<comment type="caution">
    <text evidence="5">The sequence shown here is derived from an EMBL/GenBank/DDBJ whole genome shotgun (WGS) entry which is preliminary data.</text>
</comment>
<dbReference type="OrthoDB" id="1875751at2759"/>
<dbReference type="InterPro" id="IPR012677">
    <property type="entry name" value="Nucleotide-bd_a/b_plait_sf"/>
</dbReference>
<dbReference type="InterPro" id="IPR035979">
    <property type="entry name" value="RBD_domain_sf"/>
</dbReference>
<evidence type="ECO:0000256" key="1">
    <source>
        <dbReference type="ARBA" id="ARBA00022884"/>
    </source>
</evidence>
<dbReference type="EMBL" id="ML978125">
    <property type="protein sequence ID" value="KAF2099444.1"/>
    <property type="molecule type" value="Genomic_DNA"/>
</dbReference>
<dbReference type="SMART" id="SM00360">
    <property type="entry name" value="RRM"/>
    <property type="match status" value="2"/>
</dbReference>
<dbReference type="Pfam" id="PF00076">
    <property type="entry name" value="RRM_1"/>
    <property type="match status" value="2"/>
</dbReference>
<feature type="compositionally biased region" description="Basic and acidic residues" evidence="3">
    <location>
        <begin position="400"/>
        <end position="413"/>
    </location>
</feature>
<evidence type="ECO:0000259" key="4">
    <source>
        <dbReference type="PROSITE" id="PS50102"/>
    </source>
</evidence>
<feature type="compositionally biased region" description="Basic and acidic residues" evidence="3">
    <location>
        <begin position="202"/>
        <end position="216"/>
    </location>
</feature>
<protein>
    <recommendedName>
        <fullName evidence="4">RRM domain-containing protein</fullName>
    </recommendedName>
</protein>
<organism evidence="5 6">
    <name type="scientific">Rhizodiscina lignyota</name>
    <dbReference type="NCBI Taxonomy" id="1504668"/>
    <lineage>
        <taxon>Eukaryota</taxon>
        <taxon>Fungi</taxon>
        <taxon>Dikarya</taxon>
        <taxon>Ascomycota</taxon>
        <taxon>Pezizomycotina</taxon>
        <taxon>Dothideomycetes</taxon>
        <taxon>Pleosporomycetidae</taxon>
        <taxon>Aulographales</taxon>
        <taxon>Rhizodiscinaceae</taxon>
        <taxon>Rhizodiscina</taxon>
    </lineage>
</organism>
<evidence type="ECO:0000313" key="6">
    <source>
        <dbReference type="Proteomes" id="UP000799772"/>
    </source>
</evidence>
<dbReference type="InterPro" id="IPR000504">
    <property type="entry name" value="RRM_dom"/>
</dbReference>
<dbReference type="Gene3D" id="3.30.70.330">
    <property type="match status" value="2"/>
</dbReference>
<evidence type="ECO:0000313" key="5">
    <source>
        <dbReference type="EMBL" id="KAF2099444.1"/>
    </source>
</evidence>
<dbReference type="PANTHER" id="PTHR23236">
    <property type="entry name" value="EUKARYOTIC TRANSLATION INITIATION FACTOR 4B/4H"/>
    <property type="match status" value="1"/>
</dbReference>
<feature type="region of interest" description="Disordered" evidence="3">
    <location>
        <begin position="1"/>
        <end position="111"/>
    </location>
</feature>
<gene>
    <name evidence="5" type="ORF">NA57DRAFT_55412</name>
</gene>
<dbReference type="GO" id="GO:0005730">
    <property type="term" value="C:nucleolus"/>
    <property type="evidence" value="ECO:0007669"/>
    <property type="project" value="TreeGrafter"/>
</dbReference>
<dbReference type="PANTHER" id="PTHR23236:SF95">
    <property type="entry name" value="NUCLEOLAR PROTEIN 13"/>
    <property type="match status" value="1"/>
</dbReference>
<feature type="domain" description="RRM" evidence="4">
    <location>
        <begin position="117"/>
        <end position="203"/>
    </location>
</feature>
<dbReference type="PROSITE" id="PS50102">
    <property type="entry name" value="RRM"/>
    <property type="match status" value="2"/>
</dbReference>
<feature type="region of interest" description="Disordered" evidence="3">
    <location>
        <begin position="353"/>
        <end position="442"/>
    </location>
</feature>
<keyword evidence="1 2" id="KW-0694">RNA-binding</keyword>
<feature type="region of interest" description="Disordered" evidence="3">
    <location>
        <begin position="296"/>
        <end position="324"/>
    </location>
</feature>
<reference evidence="5" key="1">
    <citation type="journal article" date="2020" name="Stud. Mycol.">
        <title>101 Dothideomycetes genomes: a test case for predicting lifestyles and emergence of pathogens.</title>
        <authorList>
            <person name="Haridas S."/>
            <person name="Albert R."/>
            <person name="Binder M."/>
            <person name="Bloem J."/>
            <person name="Labutti K."/>
            <person name="Salamov A."/>
            <person name="Andreopoulos B."/>
            <person name="Baker S."/>
            <person name="Barry K."/>
            <person name="Bills G."/>
            <person name="Bluhm B."/>
            <person name="Cannon C."/>
            <person name="Castanera R."/>
            <person name="Culley D."/>
            <person name="Daum C."/>
            <person name="Ezra D."/>
            <person name="Gonzalez J."/>
            <person name="Henrissat B."/>
            <person name="Kuo A."/>
            <person name="Liang C."/>
            <person name="Lipzen A."/>
            <person name="Lutzoni F."/>
            <person name="Magnuson J."/>
            <person name="Mondo S."/>
            <person name="Nolan M."/>
            <person name="Ohm R."/>
            <person name="Pangilinan J."/>
            <person name="Park H.-J."/>
            <person name="Ramirez L."/>
            <person name="Alfaro M."/>
            <person name="Sun H."/>
            <person name="Tritt A."/>
            <person name="Yoshinaga Y."/>
            <person name="Zwiers L.-H."/>
            <person name="Turgeon B."/>
            <person name="Goodwin S."/>
            <person name="Spatafora J."/>
            <person name="Crous P."/>
            <person name="Grigoriev I."/>
        </authorList>
    </citation>
    <scope>NUCLEOTIDE SEQUENCE</scope>
    <source>
        <strain evidence="5">CBS 133067</strain>
    </source>
</reference>
<feature type="compositionally biased region" description="Acidic residues" evidence="3">
    <location>
        <begin position="301"/>
        <end position="312"/>
    </location>
</feature>
<feature type="region of interest" description="Disordered" evidence="3">
    <location>
        <begin position="200"/>
        <end position="231"/>
    </location>
</feature>
<sequence>MAFAREHVRRIKREKKEAEKREKKEAEKRKEQKDEKAAAKELRKRKRAEEPDEEIEIDVNLPEPPSRKALRKAKKQKTDVPESDTKSAKTKRSKDSNDESQDPSEAQNNASKERGKYGIWIGNLPWTCDYLTLKSFFIVNTNGSIKDKHITRMYMPRPADKPDHFNKGFAYVDFSKEEHVEAALALSEKQMGTRPVLIKNSKNFEGRPSKEEKKDGQANGATQTVGEKPPNERIFVGNLGYEVTKDELREHFAQCGEVSDVFMATFEDTGKCKGFAWVTFADVESAKAAVRGWIHKSQEDSGSEEEPEEDAEEEKKGKKKAKKPRKWFVNKMHGRVLRCEFAEDASTRYQKRFGKGAKSRQANAGDDVEGAADGTLENGEAAQEVSNGSSALKGPSNFSRDPKQREWKRDPRTIKPGAAHANAQRASGAMVAAQGTKIVFDD</sequence>
<name>A0A9P4MB71_9PEZI</name>
<accession>A0A9P4MB71</accession>
<evidence type="ECO:0000256" key="3">
    <source>
        <dbReference type="SAM" id="MobiDB-lite"/>
    </source>
</evidence>
<dbReference type="GO" id="GO:0003723">
    <property type="term" value="F:RNA binding"/>
    <property type="evidence" value="ECO:0007669"/>
    <property type="project" value="UniProtKB-UniRule"/>
</dbReference>
<feature type="compositionally biased region" description="Basic and acidic residues" evidence="3">
    <location>
        <begin position="14"/>
        <end position="41"/>
    </location>
</feature>
<feature type="compositionally biased region" description="Basic and acidic residues" evidence="3">
    <location>
        <begin position="76"/>
        <end position="97"/>
    </location>
</feature>
<evidence type="ECO:0000256" key="2">
    <source>
        <dbReference type="PROSITE-ProRule" id="PRU00176"/>
    </source>
</evidence>
<dbReference type="Proteomes" id="UP000799772">
    <property type="component" value="Unassembled WGS sequence"/>
</dbReference>
<dbReference type="SUPFAM" id="SSF54928">
    <property type="entry name" value="RNA-binding domain, RBD"/>
    <property type="match status" value="1"/>
</dbReference>
<proteinExistence type="predicted"/>
<feature type="domain" description="RRM" evidence="4">
    <location>
        <begin position="232"/>
        <end position="344"/>
    </location>
</feature>
<dbReference type="AlphaFoldDB" id="A0A9P4MB71"/>
<keyword evidence="6" id="KW-1185">Reference proteome</keyword>